<proteinExistence type="predicted"/>
<dbReference type="AlphaFoldDB" id="A4C9Z9"/>
<organism evidence="2 3">
    <name type="scientific">Pseudoalteromonas tunicata D2</name>
    <dbReference type="NCBI Taxonomy" id="87626"/>
    <lineage>
        <taxon>Bacteria</taxon>
        <taxon>Pseudomonadati</taxon>
        <taxon>Pseudomonadota</taxon>
        <taxon>Gammaproteobacteria</taxon>
        <taxon>Alteromonadales</taxon>
        <taxon>Pseudoalteromonadaceae</taxon>
        <taxon>Pseudoalteromonas</taxon>
    </lineage>
</organism>
<feature type="domain" description="Cyclic nucleotide-binding" evidence="1">
    <location>
        <begin position="18"/>
        <end position="139"/>
    </location>
</feature>
<dbReference type="STRING" id="87626.PTD2_20367"/>
<protein>
    <submittedName>
        <fullName evidence="2">Catabolite gene activator protein</fullName>
    </submittedName>
</protein>
<dbReference type="InterPro" id="IPR014710">
    <property type="entry name" value="RmlC-like_jellyroll"/>
</dbReference>
<evidence type="ECO:0000313" key="3">
    <source>
        <dbReference type="Proteomes" id="UP000006201"/>
    </source>
</evidence>
<dbReference type="EMBL" id="AAOH01000004">
    <property type="protein sequence ID" value="EAR28207.1"/>
    <property type="molecule type" value="Genomic_DNA"/>
</dbReference>
<dbReference type="Proteomes" id="UP000006201">
    <property type="component" value="Unassembled WGS sequence"/>
</dbReference>
<dbReference type="SUPFAM" id="SSF51206">
    <property type="entry name" value="cAMP-binding domain-like"/>
    <property type="match status" value="1"/>
</dbReference>
<dbReference type="Gene3D" id="2.60.120.10">
    <property type="entry name" value="Jelly Rolls"/>
    <property type="match status" value="1"/>
</dbReference>
<reference evidence="2 3" key="1">
    <citation type="submission" date="2006-02" db="EMBL/GenBank/DDBJ databases">
        <authorList>
            <person name="Moran M.A."/>
            <person name="Kjelleberg S."/>
            <person name="Egan S."/>
            <person name="Saunders N."/>
            <person name="Thomas T."/>
            <person name="Ferriera S."/>
            <person name="Johnson J."/>
            <person name="Kravitz S."/>
            <person name="Halpern A."/>
            <person name="Remington K."/>
            <person name="Beeson K."/>
            <person name="Tran B."/>
            <person name="Rogers Y.-H."/>
            <person name="Friedman R."/>
            <person name="Venter J.C."/>
        </authorList>
    </citation>
    <scope>NUCLEOTIDE SEQUENCE [LARGE SCALE GENOMIC DNA]</scope>
    <source>
        <strain evidence="2 3">D2</strain>
    </source>
</reference>
<dbReference type="PROSITE" id="PS50042">
    <property type="entry name" value="CNMP_BINDING_3"/>
    <property type="match status" value="1"/>
</dbReference>
<evidence type="ECO:0000259" key="1">
    <source>
        <dbReference type="PROSITE" id="PS50042"/>
    </source>
</evidence>
<accession>A4C9Z9</accession>
<dbReference type="HOGENOM" id="CLU_075053_9_1_6"/>
<name>A4C9Z9_9GAMM</name>
<evidence type="ECO:0000313" key="2">
    <source>
        <dbReference type="EMBL" id="EAR28207.1"/>
    </source>
</evidence>
<dbReference type="CDD" id="cd00038">
    <property type="entry name" value="CAP_ED"/>
    <property type="match status" value="1"/>
</dbReference>
<keyword evidence="3" id="KW-1185">Reference proteome</keyword>
<comment type="caution">
    <text evidence="2">The sequence shown here is derived from an EMBL/GenBank/DDBJ whole genome shotgun (WGS) entry which is preliminary data.</text>
</comment>
<gene>
    <name evidence="2" type="ORF">PTD2_20367</name>
</gene>
<sequence length="197" mass="23064">MEFVMPCPFDYLRQIINQYQELSETSWHAFKACCQLKTVAKGEVLYPVGEIPTCFCFVVTGLFRGYVLDEQGNEYNKTFFREGRFPGVMSPLLTQQPINLAVQAIEASTVIEINFAQFRALMYSNLEISHFQIHYLETHWLLEKERKEMQHLQFEAKDRYLQFINEHAAIVPRLAQYHIASYLGITPTQLSRIKKEL</sequence>
<dbReference type="InterPro" id="IPR000595">
    <property type="entry name" value="cNMP-bd_dom"/>
</dbReference>
<dbReference type="eggNOG" id="COG0664">
    <property type="taxonomic scope" value="Bacteria"/>
</dbReference>
<dbReference type="Pfam" id="PF00027">
    <property type="entry name" value="cNMP_binding"/>
    <property type="match status" value="1"/>
</dbReference>
<dbReference type="InterPro" id="IPR018490">
    <property type="entry name" value="cNMP-bd_dom_sf"/>
</dbReference>